<dbReference type="Gene3D" id="1.25.40.20">
    <property type="entry name" value="Ankyrin repeat-containing domain"/>
    <property type="match status" value="1"/>
</dbReference>
<evidence type="ECO:0000256" key="2">
    <source>
        <dbReference type="ARBA" id="ARBA00023043"/>
    </source>
</evidence>
<dbReference type="PANTHER" id="PTHR24198">
    <property type="entry name" value="ANKYRIN REPEAT AND PROTEIN KINASE DOMAIN-CONTAINING PROTEIN"/>
    <property type="match status" value="1"/>
</dbReference>
<keyword evidence="5" id="KW-1185">Reference proteome</keyword>
<dbReference type="AlphaFoldDB" id="B8C7W4"/>
<feature type="region of interest" description="Disordered" evidence="3">
    <location>
        <begin position="574"/>
        <end position="597"/>
    </location>
</feature>
<evidence type="ECO:0000313" key="4">
    <source>
        <dbReference type="EMBL" id="EED90383.1"/>
    </source>
</evidence>
<dbReference type="GeneID" id="7443497"/>
<feature type="compositionally biased region" description="Polar residues" evidence="3">
    <location>
        <begin position="585"/>
        <end position="595"/>
    </location>
</feature>
<dbReference type="HOGENOM" id="CLU_351813_0_0_1"/>
<feature type="region of interest" description="Disordered" evidence="3">
    <location>
        <begin position="315"/>
        <end position="347"/>
    </location>
</feature>
<gene>
    <name evidence="4" type="ORF">THAPSDRAFT_23935</name>
</gene>
<dbReference type="eggNOG" id="ENOG502QYD8">
    <property type="taxonomic scope" value="Eukaryota"/>
</dbReference>
<dbReference type="InterPro" id="IPR036770">
    <property type="entry name" value="Ankyrin_rpt-contain_sf"/>
</dbReference>
<evidence type="ECO:0000256" key="3">
    <source>
        <dbReference type="SAM" id="MobiDB-lite"/>
    </source>
</evidence>
<organism evidence="4 5">
    <name type="scientific">Thalassiosira pseudonana</name>
    <name type="common">Marine diatom</name>
    <name type="synonym">Cyclotella nana</name>
    <dbReference type="NCBI Taxonomy" id="35128"/>
    <lineage>
        <taxon>Eukaryota</taxon>
        <taxon>Sar</taxon>
        <taxon>Stramenopiles</taxon>
        <taxon>Ochrophyta</taxon>
        <taxon>Bacillariophyta</taxon>
        <taxon>Coscinodiscophyceae</taxon>
        <taxon>Thalassiosirophycidae</taxon>
        <taxon>Thalassiosirales</taxon>
        <taxon>Thalassiosiraceae</taxon>
        <taxon>Thalassiosira</taxon>
    </lineage>
</organism>
<dbReference type="InParanoid" id="B8C7W4"/>
<dbReference type="EMBL" id="CM000645">
    <property type="protein sequence ID" value="EED90383.1"/>
    <property type="molecule type" value="Genomic_DNA"/>
</dbReference>
<reference evidence="4 5" key="2">
    <citation type="journal article" date="2008" name="Nature">
        <title>The Phaeodactylum genome reveals the evolutionary history of diatom genomes.</title>
        <authorList>
            <person name="Bowler C."/>
            <person name="Allen A.E."/>
            <person name="Badger J.H."/>
            <person name="Grimwood J."/>
            <person name="Jabbari K."/>
            <person name="Kuo A."/>
            <person name="Maheswari U."/>
            <person name="Martens C."/>
            <person name="Maumus F."/>
            <person name="Otillar R.P."/>
            <person name="Rayko E."/>
            <person name="Salamov A."/>
            <person name="Vandepoele K."/>
            <person name="Beszteri B."/>
            <person name="Gruber A."/>
            <person name="Heijde M."/>
            <person name="Katinka M."/>
            <person name="Mock T."/>
            <person name="Valentin K."/>
            <person name="Verret F."/>
            <person name="Berges J.A."/>
            <person name="Brownlee C."/>
            <person name="Cadoret J.P."/>
            <person name="Chiovitti A."/>
            <person name="Choi C.J."/>
            <person name="Coesel S."/>
            <person name="De Martino A."/>
            <person name="Detter J.C."/>
            <person name="Durkin C."/>
            <person name="Falciatore A."/>
            <person name="Fournet J."/>
            <person name="Haruta M."/>
            <person name="Huysman M.J."/>
            <person name="Jenkins B.D."/>
            <person name="Jiroutova K."/>
            <person name="Jorgensen R.E."/>
            <person name="Joubert Y."/>
            <person name="Kaplan A."/>
            <person name="Kroger N."/>
            <person name="Kroth P.G."/>
            <person name="La Roche J."/>
            <person name="Lindquist E."/>
            <person name="Lommer M."/>
            <person name="Martin-Jezequel V."/>
            <person name="Lopez P.J."/>
            <person name="Lucas S."/>
            <person name="Mangogna M."/>
            <person name="McGinnis K."/>
            <person name="Medlin L.K."/>
            <person name="Montsant A."/>
            <person name="Oudot-Le Secq M.P."/>
            <person name="Napoli C."/>
            <person name="Obornik M."/>
            <person name="Parker M.S."/>
            <person name="Petit J.L."/>
            <person name="Porcel B.M."/>
            <person name="Poulsen N."/>
            <person name="Robison M."/>
            <person name="Rychlewski L."/>
            <person name="Rynearson T.A."/>
            <person name="Schmutz J."/>
            <person name="Shapiro H."/>
            <person name="Siaut M."/>
            <person name="Stanley M."/>
            <person name="Sussman M.R."/>
            <person name="Taylor A.R."/>
            <person name="Vardi A."/>
            <person name="von Dassow P."/>
            <person name="Vyverman W."/>
            <person name="Willis A."/>
            <person name="Wyrwicz L.S."/>
            <person name="Rokhsar D.S."/>
            <person name="Weissenbach J."/>
            <person name="Armbrust E.V."/>
            <person name="Green B.R."/>
            <person name="Van de Peer Y."/>
            <person name="Grigoriev I.V."/>
        </authorList>
    </citation>
    <scope>NUCLEOTIDE SEQUENCE [LARGE SCALE GENOMIC DNA]</scope>
    <source>
        <strain evidence="4 5">CCMP1335</strain>
    </source>
</reference>
<feature type="region of interest" description="Disordered" evidence="3">
    <location>
        <begin position="427"/>
        <end position="469"/>
    </location>
</feature>
<keyword evidence="1" id="KW-0677">Repeat</keyword>
<dbReference type="PaxDb" id="35128-Thaps23935"/>
<keyword evidence="2" id="KW-0040">ANK repeat</keyword>
<evidence type="ECO:0000313" key="5">
    <source>
        <dbReference type="Proteomes" id="UP000001449"/>
    </source>
</evidence>
<name>B8C7W4_THAPS</name>
<feature type="compositionally biased region" description="Polar residues" evidence="3">
    <location>
        <begin position="315"/>
        <end position="337"/>
    </location>
</feature>
<dbReference type="InterPro" id="IPR002110">
    <property type="entry name" value="Ankyrin_rpt"/>
</dbReference>
<dbReference type="Proteomes" id="UP000001449">
    <property type="component" value="Chromosome 9"/>
</dbReference>
<dbReference type="PANTHER" id="PTHR24198:SF165">
    <property type="entry name" value="ANKYRIN REPEAT-CONTAINING PROTEIN-RELATED"/>
    <property type="match status" value="1"/>
</dbReference>
<proteinExistence type="predicted"/>
<sequence>MESSSMADALSQSSSLLQQQQQHHGVPSSPATSHTQQESSHQPPRRMSPLHLATQDSAANNMNNRMNPQIDANILSRMVTATGGAGMPIRVATMSDFRRSVGIQRQQQIRGPNQAFNLQNMALSLSQHRASLDKTSSNNVTGGLRGPSENPMLRLMEERMAAAAAAKQQHGQEGIVIDTPTASPSEYRIDERQKRQQLSPIYNKETNAALQASISKWAGLGHQAEVQNITSKPPQSRAQSTHCMSKQNESKVMETVHEQGALNESFMMNSVPKTSSADPMSSQAMQLQQEKQQTLLSRQQQIIQQMLFEQNGMLQQAQHLHPSSTRRVSPNDTTSASPQQQPQPSLTRCAKSLAEVDRLRRENQTIQYQQQIAMQERSNEQFYLRQRSIAASVLASSNNNGQGLTQEKLNQFQSEMNAAYSLASMKKSGSTASLRGKRRSLTQYNNDDEEDDSTAFSSGTHTTPSLSSHASSYKAYRSLSYCGSRASFTGSMENLRIKSPFARDGGSMGDTKNQSFSSGLNTAGVQNQSFAFGLDTTTTKNQSFSSGLNSSQLNFVNLLLSSSQNEVVLPVEQEATPPLSRKPSIGSNQSQSPATSVCFKKSERMQSSIADTVIISELPDRIRYQNADADIKPIDVVKQALASRGLPSETKPTSEMYDDFFVKSTVDHCQEAVDAIRSSNVEKLRELASGGTNFQCANRFGESLIHLACRRSHRSVIGFLINEGGVSLRVRDDYDRNPLHDACWRPEQDLELLELLIEKEPQLLMLSDKRGHTPLDYARRSHWEVLIPFLLERTSAFQPV</sequence>
<feature type="compositionally biased region" description="Polar residues" evidence="3">
    <location>
        <begin position="454"/>
        <end position="469"/>
    </location>
</feature>
<dbReference type="Pfam" id="PF12796">
    <property type="entry name" value="Ank_2"/>
    <property type="match status" value="1"/>
</dbReference>
<protein>
    <submittedName>
        <fullName evidence="4">Uncharacterized protein</fullName>
    </submittedName>
</protein>
<dbReference type="KEGG" id="tps:THAPSDRAFT_23935"/>
<dbReference type="SUPFAM" id="SSF48403">
    <property type="entry name" value="Ankyrin repeat"/>
    <property type="match status" value="1"/>
</dbReference>
<dbReference type="RefSeq" id="XP_002292408.1">
    <property type="nucleotide sequence ID" value="XM_002292372.1"/>
</dbReference>
<feature type="region of interest" description="Disordered" evidence="3">
    <location>
        <begin position="1"/>
        <end position="48"/>
    </location>
</feature>
<accession>B8C7W4</accession>
<feature type="compositionally biased region" description="Low complexity" evidence="3">
    <location>
        <begin position="10"/>
        <end position="22"/>
    </location>
</feature>
<dbReference type="SMART" id="SM00248">
    <property type="entry name" value="ANK"/>
    <property type="match status" value="2"/>
</dbReference>
<evidence type="ECO:0000256" key="1">
    <source>
        <dbReference type="ARBA" id="ARBA00022737"/>
    </source>
</evidence>
<feature type="compositionally biased region" description="Polar residues" evidence="3">
    <location>
        <begin position="29"/>
        <end position="42"/>
    </location>
</feature>
<dbReference type="STRING" id="35128.B8C7W4"/>
<reference evidence="4 5" key="1">
    <citation type="journal article" date="2004" name="Science">
        <title>The genome of the diatom Thalassiosira pseudonana: ecology, evolution, and metabolism.</title>
        <authorList>
            <person name="Armbrust E.V."/>
            <person name="Berges J.A."/>
            <person name="Bowler C."/>
            <person name="Green B.R."/>
            <person name="Martinez D."/>
            <person name="Putnam N.H."/>
            <person name="Zhou S."/>
            <person name="Allen A.E."/>
            <person name="Apt K.E."/>
            <person name="Bechner M."/>
            <person name="Brzezinski M.A."/>
            <person name="Chaal B.K."/>
            <person name="Chiovitti A."/>
            <person name="Davis A.K."/>
            <person name="Demarest M.S."/>
            <person name="Detter J.C."/>
            <person name="Glavina T."/>
            <person name="Goodstein D."/>
            <person name="Hadi M.Z."/>
            <person name="Hellsten U."/>
            <person name="Hildebrand M."/>
            <person name="Jenkins B.D."/>
            <person name="Jurka J."/>
            <person name="Kapitonov V.V."/>
            <person name="Kroger N."/>
            <person name="Lau W.W."/>
            <person name="Lane T.W."/>
            <person name="Larimer F.W."/>
            <person name="Lippmeier J.C."/>
            <person name="Lucas S."/>
            <person name="Medina M."/>
            <person name="Montsant A."/>
            <person name="Obornik M."/>
            <person name="Parker M.S."/>
            <person name="Palenik B."/>
            <person name="Pazour G.J."/>
            <person name="Richardson P.M."/>
            <person name="Rynearson T.A."/>
            <person name="Saito M.A."/>
            <person name="Schwartz D.C."/>
            <person name="Thamatrakoln K."/>
            <person name="Valentin K."/>
            <person name="Vardi A."/>
            <person name="Wilkerson F.P."/>
            <person name="Rokhsar D.S."/>
        </authorList>
    </citation>
    <scope>NUCLEOTIDE SEQUENCE [LARGE SCALE GENOMIC DNA]</scope>
    <source>
        <strain evidence="4 5">CCMP1335</strain>
    </source>
</reference>